<protein>
    <submittedName>
        <fullName evidence="1">Uncharacterized protein</fullName>
    </submittedName>
</protein>
<reference evidence="1" key="1">
    <citation type="submission" date="2019-08" db="EMBL/GenBank/DDBJ databases">
        <authorList>
            <person name="Kucharzyk K."/>
            <person name="Murdoch R.W."/>
            <person name="Higgins S."/>
            <person name="Loffler F."/>
        </authorList>
    </citation>
    <scope>NUCLEOTIDE SEQUENCE</scope>
</reference>
<organism evidence="1">
    <name type="scientific">bioreactor metagenome</name>
    <dbReference type="NCBI Taxonomy" id="1076179"/>
    <lineage>
        <taxon>unclassified sequences</taxon>
        <taxon>metagenomes</taxon>
        <taxon>ecological metagenomes</taxon>
    </lineage>
</organism>
<comment type="caution">
    <text evidence="1">The sequence shown here is derived from an EMBL/GenBank/DDBJ whole genome shotgun (WGS) entry which is preliminary data.</text>
</comment>
<name>A0A645B870_9ZZZZ</name>
<proteinExistence type="predicted"/>
<gene>
    <name evidence="1" type="ORF">SDC9_108457</name>
</gene>
<evidence type="ECO:0000313" key="1">
    <source>
        <dbReference type="EMBL" id="MPM61597.1"/>
    </source>
</evidence>
<accession>A0A645B870</accession>
<dbReference type="EMBL" id="VSSQ01018429">
    <property type="protein sequence ID" value="MPM61597.1"/>
    <property type="molecule type" value="Genomic_DNA"/>
</dbReference>
<dbReference type="AlphaFoldDB" id="A0A645B870"/>
<sequence>MPRNINGFHSSSKDPLSVAALRFCAAADDMWFYFSLCSAGLQEHTTMEARKTAGVFTVIIGIKTKKGGIFRPAGALCLVLPFACDEEERDGPGAGVRADAGANVADLHHDIRICFVHEGGDIFRVRLRVAMADEYGVRRLLIQRMFHVLKQRAKGFLSALYLFNGDEITLVVNVHDGLDVEDGGDGRGRSADAPAALKVDEVVHGEPVREAQLVLLHPFGELVYAQVLLFCGVVNQQSLAQGGGAGVDNGDLARGIFCLELLRRVEGGLHRPGKLGGKTDIEYVLACLQHGFKRFDKSEGIDLRGGDVYTRAHLGKKLLDRHIRSAGNIEIFLLLHGKAHGQYGDVQLFGKFRRQVAGCIGKYAIAHVVRLFSAHRKTIC</sequence>